<proteinExistence type="predicted"/>
<sequence length="101" mass="11249">MFKKELVQKYGLFAYISPKPRGDENHRPGFDTKTPGAFLNRACSGPEGARSRDGLSSGAASWTDDEPARRLPEGRAKRVNSPLTAIFKKELVRMYGLFFAL</sequence>
<gene>
    <name evidence="2" type="ORF">AHU48_17635</name>
</gene>
<comment type="caution">
    <text evidence="2">The sequence shown here is derived from an EMBL/GenBank/DDBJ whole genome shotgun (WGS) entry which is preliminary data.</text>
</comment>
<reference evidence="2" key="1">
    <citation type="submission" date="2018-08" db="EMBL/GenBank/DDBJ databases">
        <authorList>
            <consortium name="GenomeTrakr network: Whole genome sequencing for foodborne pathogen traceback"/>
        </authorList>
    </citation>
    <scope>NUCLEOTIDE SEQUENCE</scope>
    <source>
        <strain evidence="2">FDA00000611</strain>
    </source>
</reference>
<name>A0A3Y4ENI6_SALET</name>
<accession>A0A3Y4ENI6</accession>
<feature type="compositionally biased region" description="Basic and acidic residues" evidence="1">
    <location>
        <begin position="66"/>
        <end position="75"/>
    </location>
</feature>
<dbReference type="EMBL" id="AAIYJT010000025">
    <property type="protein sequence ID" value="ECJ4450992.1"/>
    <property type="molecule type" value="Genomic_DNA"/>
</dbReference>
<evidence type="ECO:0000256" key="1">
    <source>
        <dbReference type="SAM" id="MobiDB-lite"/>
    </source>
</evidence>
<dbReference type="AlphaFoldDB" id="A0A3Y4ENI6"/>
<feature type="region of interest" description="Disordered" evidence="1">
    <location>
        <begin position="41"/>
        <end position="75"/>
    </location>
</feature>
<evidence type="ECO:0000313" key="2">
    <source>
        <dbReference type="EMBL" id="ECJ4450992.1"/>
    </source>
</evidence>
<protein>
    <submittedName>
        <fullName evidence="2">Uncharacterized protein</fullName>
    </submittedName>
</protein>
<organism evidence="2">
    <name type="scientific">Salmonella enterica I</name>
    <dbReference type="NCBI Taxonomy" id="59201"/>
    <lineage>
        <taxon>Bacteria</taxon>
        <taxon>Pseudomonadati</taxon>
        <taxon>Pseudomonadota</taxon>
        <taxon>Gammaproteobacteria</taxon>
        <taxon>Enterobacterales</taxon>
        <taxon>Enterobacteriaceae</taxon>
        <taxon>Salmonella</taxon>
    </lineage>
</organism>